<gene>
    <name evidence="7" type="ORF">KDW_35460</name>
</gene>
<name>A0A5J4KIS6_9CHLR</name>
<protein>
    <submittedName>
        <fullName evidence="7">Uncharacterized protein</fullName>
    </submittedName>
</protein>
<sequence length="266" mass="29549">MNPGNPLIVQSDRSILLEVDHPLHDEARDALAQFAELEKSPEHIHTYRLTPLSLWNAAAGGMDAPAILELLTSYSKYPLPANITAEIQTYVHRYGRVKLIREGDDLLLYSDDHALMTEIVNHKKMQPYIQQHINRNTIKIDASRRGHVKQALIHIGFPAEDLAGYTEGSPLPLQMRSVTLQGKDFEPRQYQQSAVSTFYAGGAPSGGSGVVVLPCGAGKTIVGIATIATLQRATLILTPTPSRSVNGYMKSWTRQISPRNDWRIYR</sequence>
<dbReference type="InterPro" id="IPR050615">
    <property type="entry name" value="ATP-dep_DNA_Helicase"/>
</dbReference>
<evidence type="ECO:0000313" key="8">
    <source>
        <dbReference type="Proteomes" id="UP000326912"/>
    </source>
</evidence>
<dbReference type="AlphaFoldDB" id="A0A5J4KIS6"/>
<evidence type="ECO:0000256" key="3">
    <source>
        <dbReference type="ARBA" id="ARBA00022806"/>
    </source>
</evidence>
<dbReference type="InterPro" id="IPR032830">
    <property type="entry name" value="XPB/Ssl2_N"/>
</dbReference>
<dbReference type="Pfam" id="PF04851">
    <property type="entry name" value="ResIII"/>
    <property type="match status" value="1"/>
</dbReference>
<dbReference type="EMBL" id="BKZW01000001">
    <property type="protein sequence ID" value="GER89384.1"/>
    <property type="molecule type" value="Genomic_DNA"/>
</dbReference>
<organism evidence="7 8">
    <name type="scientific">Dictyobacter vulcani</name>
    <dbReference type="NCBI Taxonomy" id="2607529"/>
    <lineage>
        <taxon>Bacteria</taxon>
        <taxon>Bacillati</taxon>
        <taxon>Chloroflexota</taxon>
        <taxon>Ktedonobacteria</taxon>
        <taxon>Ktedonobacterales</taxon>
        <taxon>Dictyobacteraceae</taxon>
        <taxon>Dictyobacter</taxon>
    </lineage>
</organism>
<keyword evidence="3" id="KW-0347">Helicase</keyword>
<evidence type="ECO:0000259" key="6">
    <source>
        <dbReference type="Pfam" id="PF13625"/>
    </source>
</evidence>
<dbReference type="Gene3D" id="3.40.50.300">
    <property type="entry name" value="P-loop containing nucleotide triphosphate hydrolases"/>
    <property type="match status" value="1"/>
</dbReference>
<keyword evidence="1" id="KW-0547">Nucleotide-binding</keyword>
<keyword evidence="8" id="KW-1185">Reference proteome</keyword>
<dbReference type="GO" id="GO:0005524">
    <property type="term" value="F:ATP binding"/>
    <property type="evidence" value="ECO:0007669"/>
    <property type="project" value="UniProtKB-KW"/>
</dbReference>
<comment type="caution">
    <text evidence="7">The sequence shown here is derived from an EMBL/GenBank/DDBJ whole genome shotgun (WGS) entry which is preliminary data.</text>
</comment>
<feature type="domain" description="Helicase XPB/Ssl2 N-terminal" evidence="6">
    <location>
        <begin position="7"/>
        <end position="132"/>
    </location>
</feature>
<evidence type="ECO:0000256" key="2">
    <source>
        <dbReference type="ARBA" id="ARBA00022801"/>
    </source>
</evidence>
<dbReference type="InterPro" id="IPR027417">
    <property type="entry name" value="P-loop_NTPase"/>
</dbReference>
<evidence type="ECO:0000313" key="7">
    <source>
        <dbReference type="EMBL" id="GER89384.1"/>
    </source>
</evidence>
<dbReference type="SUPFAM" id="SSF52540">
    <property type="entry name" value="P-loop containing nucleoside triphosphate hydrolases"/>
    <property type="match status" value="1"/>
</dbReference>
<dbReference type="GO" id="GO:0016787">
    <property type="term" value="F:hydrolase activity"/>
    <property type="evidence" value="ECO:0007669"/>
    <property type="project" value="UniProtKB-KW"/>
</dbReference>
<evidence type="ECO:0000256" key="4">
    <source>
        <dbReference type="ARBA" id="ARBA00022840"/>
    </source>
</evidence>
<keyword evidence="4" id="KW-0067">ATP-binding</keyword>
<dbReference type="GO" id="GO:0003677">
    <property type="term" value="F:DNA binding"/>
    <property type="evidence" value="ECO:0007669"/>
    <property type="project" value="InterPro"/>
</dbReference>
<reference evidence="7 8" key="1">
    <citation type="submission" date="2019-10" db="EMBL/GenBank/DDBJ databases">
        <title>Dictyobacter vulcani sp. nov., within the class Ktedonobacteria, isolated from soil of volcanic Mt. Zao.</title>
        <authorList>
            <person name="Zheng Y."/>
            <person name="Wang C.M."/>
            <person name="Sakai Y."/>
            <person name="Abe K."/>
            <person name="Yokota A."/>
            <person name="Yabe S."/>
        </authorList>
    </citation>
    <scope>NUCLEOTIDE SEQUENCE [LARGE SCALE GENOMIC DNA]</scope>
    <source>
        <strain evidence="7 8">W12</strain>
    </source>
</reference>
<dbReference type="PANTHER" id="PTHR11274:SF0">
    <property type="entry name" value="GENERAL TRANSCRIPTION AND DNA REPAIR FACTOR IIH HELICASE SUBUNIT XPB"/>
    <property type="match status" value="1"/>
</dbReference>
<dbReference type="PANTHER" id="PTHR11274">
    <property type="entry name" value="RAD25/XP-B DNA REPAIR HELICASE"/>
    <property type="match status" value="1"/>
</dbReference>
<keyword evidence="2" id="KW-0378">Hydrolase</keyword>
<evidence type="ECO:0000259" key="5">
    <source>
        <dbReference type="Pfam" id="PF04851"/>
    </source>
</evidence>
<dbReference type="GO" id="GO:0004386">
    <property type="term" value="F:helicase activity"/>
    <property type="evidence" value="ECO:0007669"/>
    <property type="project" value="UniProtKB-KW"/>
</dbReference>
<feature type="domain" description="Helicase/UvrB N-terminal" evidence="5">
    <location>
        <begin position="185"/>
        <end position="240"/>
    </location>
</feature>
<evidence type="ECO:0000256" key="1">
    <source>
        <dbReference type="ARBA" id="ARBA00022741"/>
    </source>
</evidence>
<dbReference type="Pfam" id="PF13625">
    <property type="entry name" value="Helicase_C_3"/>
    <property type="match status" value="1"/>
</dbReference>
<dbReference type="InterPro" id="IPR006935">
    <property type="entry name" value="Helicase/UvrB_N"/>
</dbReference>
<proteinExistence type="predicted"/>
<accession>A0A5J4KIS6</accession>
<dbReference type="Proteomes" id="UP000326912">
    <property type="component" value="Unassembled WGS sequence"/>
</dbReference>